<dbReference type="Proteomes" id="UP000823775">
    <property type="component" value="Unassembled WGS sequence"/>
</dbReference>
<sequence>MDMLELHARVFTDIYLAMTQVHNQGSLVQVLQIYDCDGTIPGPENFQVIQEHFSGLGIGSTQPATDGTELSCTPATIDQQLLLFEAIHCLFNWLIRITQQVVIPIRQYQVEVEKVGVAKFHTLGEAQLWYYQLK</sequence>
<gene>
    <name evidence="1" type="ORF">HAX54_013107</name>
</gene>
<protein>
    <submittedName>
        <fullName evidence="1">Uncharacterized protein</fullName>
    </submittedName>
</protein>
<accession>A0ABS8RYP9</accession>
<reference evidence="1 2" key="1">
    <citation type="journal article" date="2021" name="BMC Genomics">
        <title>Datura genome reveals duplications of psychoactive alkaloid biosynthetic genes and high mutation rate following tissue culture.</title>
        <authorList>
            <person name="Rajewski A."/>
            <person name="Carter-House D."/>
            <person name="Stajich J."/>
            <person name="Litt A."/>
        </authorList>
    </citation>
    <scope>NUCLEOTIDE SEQUENCE [LARGE SCALE GENOMIC DNA]</scope>
    <source>
        <strain evidence="1">AR-01</strain>
    </source>
</reference>
<organism evidence="1 2">
    <name type="scientific">Datura stramonium</name>
    <name type="common">Jimsonweed</name>
    <name type="synonym">Common thornapple</name>
    <dbReference type="NCBI Taxonomy" id="4076"/>
    <lineage>
        <taxon>Eukaryota</taxon>
        <taxon>Viridiplantae</taxon>
        <taxon>Streptophyta</taxon>
        <taxon>Embryophyta</taxon>
        <taxon>Tracheophyta</taxon>
        <taxon>Spermatophyta</taxon>
        <taxon>Magnoliopsida</taxon>
        <taxon>eudicotyledons</taxon>
        <taxon>Gunneridae</taxon>
        <taxon>Pentapetalae</taxon>
        <taxon>asterids</taxon>
        <taxon>lamiids</taxon>
        <taxon>Solanales</taxon>
        <taxon>Solanaceae</taxon>
        <taxon>Solanoideae</taxon>
        <taxon>Datureae</taxon>
        <taxon>Datura</taxon>
    </lineage>
</organism>
<comment type="caution">
    <text evidence="1">The sequence shown here is derived from an EMBL/GenBank/DDBJ whole genome shotgun (WGS) entry which is preliminary data.</text>
</comment>
<name>A0ABS8RYP9_DATST</name>
<evidence type="ECO:0000313" key="1">
    <source>
        <dbReference type="EMBL" id="MCD7451724.1"/>
    </source>
</evidence>
<keyword evidence="2" id="KW-1185">Reference proteome</keyword>
<evidence type="ECO:0000313" key="2">
    <source>
        <dbReference type="Proteomes" id="UP000823775"/>
    </source>
</evidence>
<proteinExistence type="predicted"/>
<dbReference type="EMBL" id="JACEIK010000178">
    <property type="protein sequence ID" value="MCD7451724.1"/>
    <property type="molecule type" value="Genomic_DNA"/>
</dbReference>